<gene>
    <name evidence="1" type="ORF">CLIB1444_02S11936</name>
</gene>
<evidence type="ECO:0000313" key="1">
    <source>
        <dbReference type="EMBL" id="CAH6719584.1"/>
    </source>
</evidence>
<comment type="caution">
    <text evidence="1">The sequence shown here is derived from an EMBL/GenBank/DDBJ whole genome shotgun (WGS) entry which is preliminary data.</text>
</comment>
<name>A0ACA9Y3N2_9ASCO</name>
<keyword evidence="2" id="KW-1185">Reference proteome</keyword>
<dbReference type="Proteomes" id="UP001152531">
    <property type="component" value="Unassembled WGS sequence"/>
</dbReference>
<sequence>MNRSKTACVRCKKRKTKCSGTIPCQGCVLSKSECIYPRKPRKIQVFDTEVEALQREIALLKNQLRLESRDGDPQRIKVEMGGMDNSMDNLGSLDSRSSLDRSNVMDNNDRAGGESGNEDDVKFTIKLGSPASEVICWNLTQFITTNQTEFTISPDFNSFIEEKVYDTIIFGSDTRTNFQDVGEINSLLSQLSLDEAENYLNTVEIFINVGYLTIYPEDFKHELRTYYTDQTFNQIQPSSTINYFILKLLVIISIGQMYESSTLLGSSSFFQEPPGIKYFKRVIKYLPTSYELINFNNGNIDDILNIIELFGLISIYLRFMDKKNASVFFTLNALQLCISLNLHKDLILRKKELNQKERLFNNYNEYNNRIFWSIYCLNRFFSGRIGQPLLLTFNNINIETKFPTKDKNFKYFIELAKISEMININIYNNNNLNNKNLLNIMFDNLKSLKHWVNNLPEDLQLNITTNSKNQNDRLLSSLHCNYLHQIYLNCIPIILNFSKIAINNFKQHNATNFKIEKISYNILNLLNYTIQSCELTVHIYLKLNEKLLLRCFGFTDIDYIYANSLIFIIFIILDINSLPETHNENDKARENEINFNFISYLEICLKLLKIMSNMGNLIANAKLNQVLKLIKYLHNIGFNQFPLDLSNLFLPSLSDFMKMNSKQFFDDLNFSNDYIGIDYLQFSNDDLYFINEILNQDIFN</sequence>
<proteinExistence type="predicted"/>
<evidence type="ECO:0000313" key="2">
    <source>
        <dbReference type="Proteomes" id="UP001152531"/>
    </source>
</evidence>
<accession>A0ACA9Y3N2</accession>
<protein>
    <submittedName>
        <fullName evidence="1">Uncharacterized protein</fullName>
    </submittedName>
</protein>
<organism evidence="1 2">
    <name type="scientific">[Candida] jaroonii</name>
    <dbReference type="NCBI Taxonomy" id="467808"/>
    <lineage>
        <taxon>Eukaryota</taxon>
        <taxon>Fungi</taxon>
        <taxon>Dikarya</taxon>
        <taxon>Ascomycota</taxon>
        <taxon>Saccharomycotina</taxon>
        <taxon>Pichiomycetes</taxon>
        <taxon>Debaryomycetaceae</taxon>
        <taxon>Yamadazyma</taxon>
    </lineage>
</organism>
<dbReference type="EMBL" id="CALSDN010000002">
    <property type="protein sequence ID" value="CAH6719584.1"/>
    <property type="molecule type" value="Genomic_DNA"/>
</dbReference>
<reference evidence="1" key="1">
    <citation type="submission" date="2022-06" db="EMBL/GenBank/DDBJ databases">
        <authorList>
            <person name="Legras J.-L."/>
            <person name="Devillers H."/>
            <person name="Grondin C."/>
        </authorList>
    </citation>
    <scope>NUCLEOTIDE SEQUENCE</scope>
    <source>
        <strain evidence="1">CLIB 1444</strain>
    </source>
</reference>